<evidence type="ECO:0000256" key="10">
    <source>
        <dbReference type="ARBA" id="ARBA00023295"/>
    </source>
</evidence>
<keyword evidence="9" id="KW-0325">Glycoprotein</keyword>
<evidence type="ECO:0000313" key="17">
    <source>
        <dbReference type="Proteomes" id="UP000070444"/>
    </source>
</evidence>
<dbReference type="Proteomes" id="UP000070444">
    <property type="component" value="Unassembled WGS sequence"/>
</dbReference>
<dbReference type="GO" id="GO:0006487">
    <property type="term" value="P:protein N-linked glycosylation"/>
    <property type="evidence" value="ECO:0007669"/>
    <property type="project" value="UniProtKB-UniRule"/>
</dbReference>
<dbReference type="PANTHER" id="PTHR10412">
    <property type="entry name" value="MANNOSYL-OLIGOSACCHARIDE GLUCOSIDASE"/>
    <property type="match status" value="1"/>
</dbReference>
<feature type="compositionally biased region" description="Acidic residues" evidence="13">
    <location>
        <begin position="169"/>
        <end position="181"/>
    </location>
</feature>
<feature type="domain" description="Glycosyl hydrolase family 63 C-terminal" evidence="14">
    <location>
        <begin position="333"/>
        <end position="880"/>
    </location>
</feature>
<dbReference type="InterPro" id="IPR008928">
    <property type="entry name" value="6-hairpin_glycosidase_sf"/>
</dbReference>
<keyword evidence="6" id="KW-0735">Signal-anchor</keyword>
<name>A0A137NTQ3_CONC2</name>
<evidence type="ECO:0000256" key="1">
    <source>
        <dbReference type="ARBA" id="ARBA00004648"/>
    </source>
</evidence>
<dbReference type="Pfam" id="PF03200">
    <property type="entry name" value="Glyco_hydro_63"/>
    <property type="match status" value="1"/>
</dbReference>
<dbReference type="EMBL" id="KQ964764">
    <property type="protein sequence ID" value="KXN66122.1"/>
    <property type="molecule type" value="Genomic_DNA"/>
</dbReference>
<dbReference type="OMA" id="FNWYNTT"/>
<dbReference type="InterPro" id="IPR038518">
    <property type="entry name" value="Glyco_hydro_63N_sf"/>
</dbReference>
<evidence type="ECO:0000256" key="7">
    <source>
        <dbReference type="ARBA" id="ARBA00022989"/>
    </source>
</evidence>
<dbReference type="GO" id="GO:0009311">
    <property type="term" value="P:oligosaccharide metabolic process"/>
    <property type="evidence" value="ECO:0007669"/>
    <property type="project" value="UniProtKB-UniRule"/>
</dbReference>
<evidence type="ECO:0000259" key="15">
    <source>
        <dbReference type="Pfam" id="PF16923"/>
    </source>
</evidence>
<dbReference type="SUPFAM" id="SSF48208">
    <property type="entry name" value="Six-hairpin glycosidases"/>
    <property type="match status" value="1"/>
</dbReference>
<evidence type="ECO:0000256" key="3">
    <source>
        <dbReference type="ARBA" id="ARBA00022692"/>
    </source>
</evidence>
<comment type="subcellular location">
    <subcellularLocation>
        <location evidence="1 12">Endoplasmic reticulum membrane</location>
        <topology evidence="1 12">Single-pass type II membrane protein</topology>
    </subcellularLocation>
</comment>
<proteinExistence type="inferred from homology"/>
<organism evidence="16 17">
    <name type="scientific">Conidiobolus coronatus (strain ATCC 28846 / CBS 209.66 / NRRL 28638)</name>
    <name type="common">Delacroixia coronata</name>
    <dbReference type="NCBI Taxonomy" id="796925"/>
    <lineage>
        <taxon>Eukaryota</taxon>
        <taxon>Fungi</taxon>
        <taxon>Fungi incertae sedis</taxon>
        <taxon>Zoopagomycota</taxon>
        <taxon>Entomophthoromycotina</taxon>
        <taxon>Entomophthoromycetes</taxon>
        <taxon>Entomophthorales</taxon>
        <taxon>Ancylistaceae</taxon>
        <taxon>Conidiobolus</taxon>
    </lineage>
</organism>
<evidence type="ECO:0000313" key="16">
    <source>
        <dbReference type="EMBL" id="KXN66122.1"/>
    </source>
</evidence>
<dbReference type="STRING" id="796925.A0A137NTQ3"/>
<dbReference type="Gene3D" id="1.50.10.10">
    <property type="match status" value="1"/>
</dbReference>
<comment type="similarity">
    <text evidence="2 12">Belongs to the glycosyl hydrolase 63 family.</text>
</comment>
<dbReference type="InterPro" id="IPR004888">
    <property type="entry name" value="Glycoside_hydrolase_63"/>
</dbReference>
<feature type="region of interest" description="Disordered" evidence="13">
    <location>
        <begin position="163"/>
        <end position="203"/>
    </location>
</feature>
<dbReference type="InterPro" id="IPR012341">
    <property type="entry name" value="6hp_glycosidase-like_sf"/>
</dbReference>
<evidence type="ECO:0000256" key="9">
    <source>
        <dbReference type="ARBA" id="ARBA00023180"/>
    </source>
</evidence>
<feature type="compositionally biased region" description="Acidic residues" evidence="13">
    <location>
        <begin position="400"/>
        <end position="416"/>
    </location>
</feature>
<evidence type="ECO:0000256" key="12">
    <source>
        <dbReference type="RuleBase" id="RU368089"/>
    </source>
</evidence>
<dbReference type="PANTHER" id="PTHR10412:SF11">
    <property type="entry name" value="MANNOSYL-OLIGOSACCHARIDE GLUCOSIDASE"/>
    <property type="match status" value="1"/>
</dbReference>
<reference evidence="16 17" key="1">
    <citation type="journal article" date="2015" name="Genome Biol. Evol.">
        <title>Phylogenomic analyses indicate that early fungi evolved digesting cell walls of algal ancestors of land plants.</title>
        <authorList>
            <person name="Chang Y."/>
            <person name="Wang S."/>
            <person name="Sekimoto S."/>
            <person name="Aerts A.L."/>
            <person name="Choi C."/>
            <person name="Clum A."/>
            <person name="LaButti K.M."/>
            <person name="Lindquist E.A."/>
            <person name="Yee Ngan C."/>
            <person name="Ohm R.A."/>
            <person name="Salamov A.A."/>
            <person name="Grigoriev I.V."/>
            <person name="Spatafora J.W."/>
            <person name="Berbee M.L."/>
        </authorList>
    </citation>
    <scope>NUCLEOTIDE SEQUENCE [LARGE SCALE GENOMIC DNA]</scope>
    <source>
        <strain evidence="16 17">NRRL 28638</strain>
    </source>
</reference>
<dbReference type="GO" id="GO:0004573">
    <property type="term" value="F:Glc3Man9GlcNAc2 oligosaccharide glucosidase activity"/>
    <property type="evidence" value="ECO:0007669"/>
    <property type="project" value="UniProtKB-UniRule"/>
</dbReference>
<evidence type="ECO:0000256" key="4">
    <source>
        <dbReference type="ARBA" id="ARBA00022801"/>
    </source>
</evidence>
<keyword evidence="5 12" id="KW-0256">Endoplasmic reticulum</keyword>
<keyword evidence="3" id="KW-0812">Transmembrane</keyword>
<dbReference type="Pfam" id="PF16923">
    <property type="entry name" value="Glyco_hydro_63N"/>
    <property type="match status" value="1"/>
</dbReference>
<keyword evidence="17" id="KW-1185">Reference proteome</keyword>
<feature type="compositionally biased region" description="Acidic residues" evidence="13">
    <location>
        <begin position="716"/>
        <end position="726"/>
    </location>
</feature>
<keyword evidence="4 12" id="KW-0378">Hydrolase</keyword>
<accession>A0A137NTQ3</accession>
<feature type="region of interest" description="Disordered" evidence="13">
    <location>
        <begin position="394"/>
        <end position="426"/>
    </location>
</feature>
<keyword evidence="8" id="KW-0472">Membrane</keyword>
<evidence type="ECO:0000256" key="6">
    <source>
        <dbReference type="ARBA" id="ARBA00022968"/>
    </source>
</evidence>
<dbReference type="EC" id="3.2.1.106" evidence="11 12"/>
<dbReference type="OrthoDB" id="410058at2759"/>
<evidence type="ECO:0000259" key="14">
    <source>
        <dbReference type="Pfam" id="PF03200"/>
    </source>
</evidence>
<dbReference type="GO" id="GO:0005789">
    <property type="term" value="C:endoplasmic reticulum membrane"/>
    <property type="evidence" value="ECO:0007669"/>
    <property type="project" value="UniProtKB-SubCell"/>
</dbReference>
<feature type="domain" description="Glycosyl hydrolase family 63 N-terminal" evidence="15">
    <location>
        <begin position="36"/>
        <end position="269"/>
    </location>
</feature>
<evidence type="ECO:0000256" key="5">
    <source>
        <dbReference type="ARBA" id="ARBA00022824"/>
    </source>
</evidence>
<dbReference type="InterPro" id="IPR031631">
    <property type="entry name" value="Glyco_hydro_63N"/>
</dbReference>
<evidence type="ECO:0000256" key="11">
    <source>
        <dbReference type="ARBA" id="ARBA00038888"/>
    </source>
</evidence>
<dbReference type="Gene3D" id="2.70.98.110">
    <property type="entry name" value="Glycosyl hydrolase family 63, N-terminal domain"/>
    <property type="match status" value="1"/>
</dbReference>
<sequence>MLGPILVALSLQPINGLEKLPPQVRSVQNDQIQNQTLFWGTYRPNLFFGTRTRSKNTLMTGLMWQSLASLELSDKIRHNCEEWENFKRNGYLIHDSRSFGEQVIEDEETNYRIKTQFVKSGTGKHGGDWGVKISGEVIDSTKDAQLSLYYYFGMLGDGEINYVSKDTESEGDDEEEEEEEEEKPKKNTSDDDDDDSIKFKGKSPELGNFKISVKGGHSYDKLNGENLPPQARLEDIPTSNILGLKIPDNFIWRVKDFVMNHLVENAEERFKPIVPLMKAGKMGFPNMNYLFQMDNVKMPESNLYVVQKLLNGDFEIDIIFNEDSNIHKPLEDKDLKKLTTLLKNKFNVKFDKLFGLKDKKLTKKDIELGKFAISNMLGGIGYFEGDSMVVKGSNIKSGDSEADNDWEDDDDEDEEPSPAKESRDSDYDLTDPYSLFTAVPSRTFFPRGFLWDEGFHQLLISEWDLELSLKIINSWFDSMTPSGWIPREQILGDEARSRVPKEFQVQNPEFANPPTLYLSIEKLAKKLKVLKHKPVNHVKFDEFDEDIDPHKAQKKKHASGHHHDSMDDAELTEAHFEDYEIGLHWLKQLYNQKLKKNYDWYRTTQKGKVPKHLSKANGEVYRWVGRKGDHTLPSGFDDFPRPDASEFELHSDLTSWMGFLAGVMERVAELVEDEEGQKLYKKHREDILSNLKNVFFDKEHGVHCDLGVKGDSTAQNDDDEEEEEEASSSSNPVEHECHIGYPTILPLALELLDVKSPEFKKTLDIISDPNHLWSSHGLRSLSKSSPHYHTGEDYWRGNIWMNVNYLVVRALYHYKQQPSDLSEEIESVYHSLRSNLINTLSTSFKDTNLVWEQYNDDSGKGLRSKPFTGWSSLILLIMSEKYD</sequence>
<keyword evidence="7" id="KW-1133">Transmembrane helix</keyword>
<feature type="region of interest" description="Disordered" evidence="13">
    <location>
        <begin position="706"/>
        <end position="735"/>
    </location>
</feature>
<evidence type="ECO:0000256" key="8">
    <source>
        <dbReference type="ARBA" id="ARBA00023136"/>
    </source>
</evidence>
<dbReference type="InterPro" id="IPR031335">
    <property type="entry name" value="Glyco_hydro_63_C"/>
</dbReference>
<evidence type="ECO:0000256" key="13">
    <source>
        <dbReference type="SAM" id="MobiDB-lite"/>
    </source>
</evidence>
<gene>
    <name evidence="16" type="ORF">CONCODRAFT_12100</name>
</gene>
<feature type="compositionally biased region" description="Basic and acidic residues" evidence="13">
    <location>
        <begin position="417"/>
        <end position="426"/>
    </location>
</feature>
<evidence type="ECO:0000256" key="2">
    <source>
        <dbReference type="ARBA" id="ARBA00010833"/>
    </source>
</evidence>
<keyword evidence="10 12" id="KW-0326">Glycosidase</keyword>
<protein>
    <recommendedName>
        <fullName evidence="11 12">Mannosyl-oligosaccharide glucosidase</fullName>
        <ecNumber evidence="11 12">3.2.1.106</ecNumber>
    </recommendedName>
</protein>
<comment type="catalytic activity">
    <reaction evidence="12">
        <text>N(4)-(alpha-D-Glc-(1-&gt;2)-alpha-D-Glc-(1-&gt;3)-alpha-D-Glc-(1-&gt;3)-alpha-D-Man-(1-&gt;2)-alpha-D-Man-(1-&gt;2)-alpha-D-Man-(1-&gt;3)-[alpha-D-Man-(1-&gt;2)-alpha-D-Man-(1-&gt;3)-[alpha-D-Man-(1-&gt;2)-alpha-D-Man-(1-&gt;6)]-alpha-D-Man-(1-&gt;6)]-beta-D-Man-(1-&gt;4)-beta-D-GlcNAc-(1-&gt;4)-beta-D-GlcNAc)-L-asparaginyl-[protein] + H2O = N(4)-(alpha-D-Glc-(1-&gt;3)-alpha-D-Glc-(1-&gt;3)-alpha-D-Man-(1-&gt;2)-alpha-D-Man-(1-&gt;2)-alpha-D-Man-(1-&gt;3)-[alpha-D-Man-(1-&gt;2)-alpha-D-Man-(1-&gt;3)-[alpha-D-Man-(1-&gt;2)-alpha-D-Man-(1-&gt;6)]-alpha-D-Man-(1-&gt;6)]-beta-D-Man-(1-&gt;4)-beta-D-GlcNAc-(1-&gt;4)-beta-D-GlcNAc)-L-asparaginyl-[protein] + beta-D-glucose</text>
        <dbReference type="Rhea" id="RHEA:55988"/>
        <dbReference type="Rhea" id="RHEA-COMP:12806"/>
        <dbReference type="Rhea" id="RHEA-COMP:14355"/>
        <dbReference type="ChEBI" id="CHEBI:15377"/>
        <dbReference type="ChEBI" id="CHEBI:15903"/>
        <dbReference type="ChEBI" id="CHEBI:59082"/>
        <dbReference type="ChEBI" id="CHEBI:132537"/>
        <dbReference type="EC" id="3.2.1.106"/>
    </reaction>
</comment>
<dbReference type="AlphaFoldDB" id="A0A137NTQ3"/>
<comment type="function">
    <text evidence="12">Cleaves the distal alpha 1,2-linked glucose residue from the Glc(3)Man(9)GlcNAc(2) oligosaccharide precursor.</text>
</comment>